<gene>
    <name evidence="1" type="ORF">GCM10009304_28330</name>
</gene>
<dbReference type="RefSeq" id="WP_188983897.1">
    <property type="nucleotide sequence ID" value="NZ_BMPO01000006.1"/>
</dbReference>
<protein>
    <submittedName>
        <fullName evidence="1">Uncharacterized protein</fullName>
    </submittedName>
</protein>
<evidence type="ECO:0000313" key="1">
    <source>
        <dbReference type="EMBL" id="GGK00836.1"/>
    </source>
</evidence>
<reference evidence="1" key="1">
    <citation type="journal article" date="2014" name="Int. J. Syst. Evol. Microbiol.">
        <title>Complete genome sequence of Corynebacterium casei LMG S-19264T (=DSM 44701T), isolated from a smear-ripened cheese.</title>
        <authorList>
            <consortium name="US DOE Joint Genome Institute (JGI-PGF)"/>
            <person name="Walter F."/>
            <person name="Albersmeier A."/>
            <person name="Kalinowski J."/>
            <person name="Ruckert C."/>
        </authorList>
    </citation>
    <scope>NUCLEOTIDE SEQUENCE</scope>
    <source>
        <strain evidence="1">JCM 30078</strain>
    </source>
</reference>
<organism evidence="1 2">
    <name type="scientific">Pseudomonas matsuisoli</name>
    <dbReference type="NCBI Taxonomy" id="1515666"/>
    <lineage>
        <taxon>Bacteria</taxon>
        <taxon>Pseudomonadati</taxon>
        <taxon>Pseudomonadota</taxon>
        <taxon>Gammaproteobacteria</taxon>
        <taxon>Pseudomonadales</taxon>
        <taxon>Pseudomonadaceae</taxon>
        <taxon>Pseudomonas</taxon>
    </lineage>
</organism>
<accession>A0A917UZJ0</accession>
<sequence>MHSLELDDSDLESAQVRDGYLIGNGDSAQAFEGVTEAGVVASIRRSLNRLQRLPAMAIGVSILVLSLAACDAEQATYVDRVWQVKASSAVQPGTLYTFLSEGTLVIASKGNKPALGRWQQDANGLTMIEDGQPYRIEILELEPALWRIRSHNPGAPVDITLVPAQP</sequence>
<comment type="caution">
    <text evidence="1">The sequence shown here is derived from an EMBL/GenBank/DDBJ whole genome shotgun (WGS) entry which is preliminary data.</text>
</comment>
<dbReference type="AlphaFoldDB" id="A0A917UZJ0"/>
<keyword evidence="2" id="KW-1185">Reference proteome</keyword>
<proteinExistence type="predicted"/>
<dbReference type="EMBL" id="BMPO01000006">
    <property type="protein sequence ID" value="GGK00836.1"/>
    <property type="molecule type" value="Genomic_DNA"/>
</dbReference>
<evidence type="ECO:0000313" key="2">
    <source>
        <dbReference type="Proteomes" id="UP000635983"/>
    </source>
</evidence>
<dbReference type="Proteomes" id="UP000635983">
    <property type="component" value="Unassembled WGS sequence"/>
</dbReference>
<reference evidence="1" key="2">
    <citation type="submission" date="2020-09" db="EMBL/GenBank/DDBJ databases">
        <authorList>
            <person name="Sun Q."/>
            <person name="Ohkuma M."/>
        </authorList>
    </citation>
    <scope>NUCLEOTIDE SEQUENCE</scope>
    <source>
        <strain evidence="1">JCM 30078</strain>
    </source>
</reference>
<name>A0A917UZJ0_9PSED</name>